<dbReference type="Gene3D" id="3.30.750.24">
    <property type="entry name" value="STAS domain"/>
    <property type="match status" value="1"/>
</dbReference>
<dbReference type="EMBL" id="FNFF01000006">
    <property type="protein sequence ID" value="SDK30221.1"/>
    <property type="molecule type" value="Genomic_DNA"/>
</dbReference>
<dbReference type="Gene3D" id="1.10.10.10">
    <property type="entry name" value="Winged helix-like DNA-binding domain superfamily/Winged helix DNA-binding domain"/>
    <property type="match status" value="1"/>
</dbReference>
<proteinExistence type="predicted"/>
<feature type="domain" description="STAS" evidence="2">
    <location>
        <begin position="42"/>
        <end position="119"/>
    </location>
</feature>
<dbReference type="PROSITE" id="PS50801">
    <property type="entry name" value="STAS"/>
    <property type="match status" value="1"/>
</dbReference>
<dbReference type="InterPro" id="IPR036388">
    <property type="entry name" value="WH-like_DNA-bd_sf"/>
</dbReference>
<dbReference type="CDD" id="cd07043">
    <property type="entry name" value="STAS_anti-anti-sigma_factors"/>
    <property type="match status" value="1"/>
</dbReference>
<dbReference type="PROSITE" id="PS50921">
    <property type="entry name" value="ANTAR"/>
    <property type="match status" value="1"/>
</dbReference>
<evidence type="ECO:0000313" key="5">
    <source>
        <dbReference type="Proteomes" id="UP000199155"/>
    </source>
</evidence>
<dbReference type="InterPro" id="IPR011006">
    <property type="entry name" value="CheY-like_superfamily"/>
</dbReference>
<evidence type="ECO:0000256" key="1">
    <source>
        <dbReference type="SAM" id="MobiDB-lite"/>
    </source>
</evidence>
<feature type="domain" description="ANTAR" evidence="3">
    <location>
        <begin position="137"/>
        <end position="198"/>
    </location>
</feature>
<evidence type="ECO:0000313" key="4">
    <source>
        <dbReference type="EMBL" id="SDK30221.1"/>
    </source>
</evidence>
<evidence type="ECO:0000259" key="2">
    <source>
        <dbReference type="PROSITE" id="PS50801"/>
    </source>
</evidence>
<dbReference type="OrthoDB" id="3296948at2"/>
<feature type="compositionally biased region" description="Low complexity" evidence="1">
    <location>
        <begin position="226"/>
        <end position="239"/>
    </location>
</feature>
<dbReference type="SUPFAM" id="SSF52091">
    <property type="entry name" value="SpoIIaa-like"/>
    <property type="match status" value="1"/>
</dbReference>
<organism evidence="4 5">
    <name type="scientific">Streptomyces indicus</name>
    <dbReference type="NCBI Taxonomy" id="417292"/>
    <lineage>
        <taxon>Bacteria</taxon>
        <taxon>Bacillati</taxon>
        <taxon>Actinomycetota</taxon>
        <taxon>Actinomycetes</taxon>
        <taxon>Kitasatosporales</taxon>
        <taxon>Streptomycetaceae</taxon>
        <taxon>Streptomyces</taxon>
    </lineage>
</organism>
<feature type="region of interest" description="Disordered" evidence="1">
    <location>
        <begin position="1"/>
        <end position="27"/>
    </location>
</feature>
<dbReference type="Proteomes" id="UP000199155">
    <property type="component" value="Unassembled WGS sequence"/>
</dbReference>
<dbReference type="GO" id="GO:0003723">
    <property type="term" value="F:RNA binding"/>
    <property type="evidence" value="ECO:0007669"/>
    <property type="project" value="InterPro"/>
</dbReference>
<dbReference type="Pfam" id="PF13466">
    <property type="entry name" value="STAS_2"/>
    <property type="match status" value="1"/>
</dbReference>
<reference evidence="4 5" key="1">
    <citation type="submission" date="2016-10" db="EMBL/GenBank/DDBJ databases">
        <authorList>
            <person name="de Groot N.N."/>
        </authorList>
    </citation>
    <scope>NUCLEOTIDE SEQUENCE [LARGE SCALE GENOMIC DNA]</scope>
    <source>
        <strain evidence="4 5">CGMCC 4.5727</strain>
    </source>
</reference>
<dbReference type="STRING" id="417292.SAMN05421806_106127"/>
<dbReference type="InterPro" id="IPR005561">
    <property type="entry name" value="ANTAR"/>
</dbReference>
<evidence type="ECO:0000259" key="3">
    <source>
        <dbReference type="PROSITE" id="PS50921"/>
    </source>
</evidence>
<sequence>MSDHQSTTAVPGSAAPPSPGPVPGPSGQLVVEVYEVGPRRHIVVGGEIDLDSGPALADALAAALEDSQTGIDLDLSRVGFCDATGLNVLLSLREQALEQDRTLVLRAASPLLIRVLSVTDSLALLAGWPEGEDAQEGEELRTELAHLRRAMETRPVIDMARGLLMATFRLDAEDAWTVLVEVSQHTNIKLHEVARMLLDAGTAEETVDPQVQQEVAAAVGRLTARSAASASERPAEVSSNGSAPEHGAASSNGSAPKHGAAPGQASAPKHGSAPNHGPAPAHQPAPVPGPVPRRVNGSAPSTGSGPGDAAEYTDAPAPPTDNTQPTGAPAPPTDMQPTRAPTRGPRSGATRSGG</sequence>
<dbReference type="InterPro" id="IPR036513">
    <property type="entry name" value="STAS_dom_sf"/>
</dbReference>
<dbReference type="RefSeq" id="WP_093611166.1">
    <property type="nucleotide sequence ID" value="NZ_FNFF01000006.1"/>
</dbReference>
<dbReference type="AlphaFoldDB" id="A0A1G9ASM2"/>
<dbReference type="InterPro" id="IPR058548">
    <property type="entry name" value="MlaB-like_STAS"/>
</dbReference>
<dbReference type="Pfam" id="PF03861">
    <property type="entry name" value="ANTAR"/>
    <property type="match status" value="1"/>
</dbReference>
<keyword evidence="5" id="KW-1185">Reference proteome</keyword>
<accession>A0A1G9ASM2</accession>
<gene>
    <name evidence="4" type="ORF">SAMN05421806_106127</name>
</gene>
<dbReference type="InterPro" id="IPR002645">
    <property type="entry name" value="STAS_dom"/>
</dbReference>
<dbReference type="SUPFAM" id="SSF52172">
    <property type="entry name" value="CheY-like"/>
    <property type="match status" value="1"/>
</dbReference>
<protein>
    <submittedName>
        <fullName evidence="4">Anti-anti-sigma factor</fullName>
    </submittedName>
</protein>
<feature type="compositionally biased region" description="Pro residues" evidence="1">
    <location>
        <begin position="281"/>
        <end position="291"/>
    </location>
</feature>
<dbReference type="SMART" id="SM01012">
    <property type="entry name" value="ANTAR"/>
    <property type="match status" value="1"/>
</dbReference>
<feature type="region of interest" description="Disordered" evidence="1">
    <location>
        <begin position="226"/>
        <end position="354"/>
    </location>
</feature>
<name>A0A1G9ASM2_9ACTN</name>
<feature type="compositionally biased region" description="Pro residues" evidence="1">
    <location>
        <begin position="14"/>
        <end position="24"/>
    </location>
</feature>